<evidence type="ECO:0000313" key="3">
    <source>
        <dbReference type="EMBL" id="KAK6632051.1"/>
    </source>
</evidence>
<accession>A0AAN8S0U4</accession>
<protein>
    <recommendedName>
        <fullName evidence="1">PRELI/MSF1 domain-containing protein</fullName>
    </recommendedName>
</protein>
<evidence type="ECO:0000259" key="1">
    <source>
        <dbReference type="PROSITE" id="PS50904"/>
    </source>
</evidence>
<dbReference type="Pfam" id="PF04707">
    <property type="entry name" value="PRELI"/>
    <property type="match status" value="1"/>
</dbReference>
<evidence type="ECO:0000313" key="2">
    <source>
        <dbReference type="EMBL" id="KAK6623071.1"/>
    </source>
</evidence>
<dbReference type="GO" id="GO:0005758">
    <property type="term" value="C:mitochondrial intermembrane space"/>
    <property type="evidence" value="ECO:0007669"/>
    <property type="project" value="InterPro"/>
</dbReference>
<dbReference type="InterPro" id="IPR037365">
    <property type="entry name" value="Slowmo/Ups"/>
</dbReference>
<dbReference type="AlphaFoldDB" id="A0AAN8S0U4"/>
<comment type="caution">
    <text evidence="2">The sequence shown here is derived from an EMBL/GenBank/DDBJ whole genome shotgun (WGS) entry which is preliminary data.</text>
</comment>
<evidence type="ECO:0000313" key="5">
    <source>
        <dbReference type="Proteomes" id="UP001372834"/>
    </source>
</evidence>
<dbReference type="PROSITE" id="PS50904">
    <property type="entry name" value="PRELI_MSF1"/>
    <property type="match status" value="1"/>
</dbReference>
<dbReference type="EMBL" id="JAWJWF010000005">
    <property type="protein sequence ID" value="KAK6632051.1"/>
    <property type="molecule type" value="Genomic_DNA"/>
</dbReference>
<organism evidence="2 5">
    <name type="scientific">Polyplax serrata</name>
    <name type="common">Common mouse louse</name>
    <dbReference type="NCBI Taxonomy" id="468196"/>
    <lineage>
        <taxon>Eukaryota</taxon>
        <taxon>Metazoa</taxon>
        <taxon>Ecdysozoa</taxon>
        <taxon>Arthropoda</taxon>
        <taxon>Hexapoda</taxon>
        <taxon>Insecta</taxon>
        <taxon>Pterygota</taxon>
        <taxon>Neoptera</taxon>
        <taxon>Paraneoptera</taxon>
        <taxon>Psocodea</taxon>
        <taxon>Troctomorpha</taxon>
        <taxon>Phthiraptera</taxon>
        <taxon>Anoplura</taxon>
        <taxon>Polyplacidae</taxon>
        <taxon>Polyplax</taxon>
    </lineage>
</organism>
<dbReference type="InterPro" id="IPR006797">
    <property type="entry name" value="PRELI/MSF1_dom"/>
</dbReference>
<sequence>MKIWTSEYTFSHPWETVAQAAWRKYPNPMNTAVVGTDVVERKVVNGVLHTHRLVSSQWYFPSWAQKFVGSMNVLYASELSQVDPKNKEMILKTRNLSLCNYIAVDETVKYVPDPSDPQRKTLLRQEAVVTVQGVPLGNRVENLMTNTISVNARKGRQAIEWVISKIEAEVQELKNLELINQTKKSIDDFTSSAKKSMDELSTAAKKSFDSFAGPPNQKLPKF</sequence>
<gene>
    <name evidence="2" type="ORF">RUM43_008923</name>
    <name evidence="3" type="ORF">RUM44_007081</name>
</gene>
<feature type="domain" description="PRELI/MSF1" evidence="1">
    <location>
        <begin position="1"/>
        <end position="171"/>
    </location>
</feature>
<dbReference type="Proteomes" id="UP001359485">
    <property type="component" value="Unassembled WGS sequence"/>
</dbReference>
<dbReference type="EMBL" id="JAWJWE010000038">
    <property type="protein sequence ID" value="KAK6623071.1"/>
    <property type="molecule type" value="Genomic_DNA"/>
</dbReference>
<evidence type="ECO:0000313" key="4">
    <source>
        <dbReference type="Proteomes" id="UP001359485"/>
    </source>
</evidence>
<dbReference type="PANTHER" id="PTHR11158">
    <property type="entry name" value="MSF1/PX19 RELATED"/>
    <property type="match status" value="1"/>
</dbReference>
<dbReference type="Proteomes" id="UP001372834">
    <property type="component" value="Unassembled WGS sequence"/>
</dbReference>
<name>A0AAN8S0U4_POLSC</name>
<reference evidence="2 5" key="1">
    <citation type="submission" date="2023-10" db="EMBL/GenBank/DDBJ databases">
        <title>Genomes of two closely related lineages of the louse Polyplax serrata with different host specificities.</title>
        <authorList>
            <person name="Martinu J."/>
            <person name="Tarabai H."/>
            <person name="Stefka J."/>
            <person name="Hypsa V."/>
        </authorList>
    </citation>
    <scope>NUCLEOTIDE SEQUENCE [LARGE SCALE GENOMIC DNA]</scope>
    <source>
        <strain evidence="3">98ZLc_SE</strain>
        <strain evidence="2">HR10_N</strain>
    </source>
</reference>
<proteinExistence type="predicted"/>
<keyword evidence="4" id="KW-1185">Reference proteome</keyword>